<reference evidence="3 4" key="1">
    <citation type="submission" date="2020-01" db="EMBL/GenBank/DDBJ databases">
        <title>Natronorubrum sp. JWXQ-INN 674 isolated from Inner Mongolia Autonomous Region of China.</title>
        <authorList>
            <person name="Xue Q."/>
        </authorList>
    </citation>
    <scope>NUCLEOTIDE SEQUENCE [LARGE SCALE GENOMIC DNA]</scope>
    <source>
        <strain evidence="3 4">JWXQ-INN-674</strain>
    </source>
</reference>
<keyword evidence="2" id="KW-0812">Transmembrane</keyword>
<keyword evidence="2" id="KW-0472">Membrane</keyword>
<keyword evidence="4" id="KW-1185">Reference proteome</keyword>
<comment type="caution">
    <text evidence="3">The sequence shown here is derived from an EMBL/GenBank/DDBJ whole genome shotgun (WGS) entry which is preliminary data.</text>
</comment>
<feature type="transmembrane region" description="Helical" evidence="2">
    <location>
        <begin position="70"/>
        <end position="90"/>
    </location>
</feature>
<keyword evidence="2" id="KW-1133">Transmembrane helix</keyword>
<proteinExistence type="predicted"/>
<dbReference type="OrthoDB" id="199035at2157"/>
<name>A0A6B0VUK6_9EURY</name>
<evidence type="ECO:0000256" key="2">
    <source>
        <dbReference type="SAM" id="Phobius"/>
    </source>
</evidence>
<dbReference type="Proteomes" id="UP000434101">
    <property type="component" value="Unassembled WGS sequence"/>
</dbReference>
<feature type="transmembrane region" description="Helical" evidence="2">
    <location>
        <begin position="38"/>
        <end position="58"/>
    </location>
</feature>
<evidence type="ECO:0000256" key="1">
    <source>
        <dbReference type="SAM" id="MobiDB-lite"/>
    </source>
</evidence>
<organism evidence="3 4">
    <name type="scientific">Natronorubrum halalkaliphilum</name>
    <dbReference type="NCBI Taxonomy" id="2691917"/>
    <lineage>
        <taxon>Archaea</taxon>
        <taxon>Methanobacteriati</taxon>
        <taxon>Methanobacteriota</taxon>
        <taxon>Stenosarchaea group</taxon>
        <taxon>Halobacteria</taxon>
        <taxon>Halobacteriales</taxon>
        <taxon>Natrialbaceae</taxon>
        <taxon>Natronorubrum</taxon>
    </lineage>
</organism>
<sequence>MTDSGPETTRETETDGSASVDIDQDELYTTVRTAVTDAMLAVLGTVALLGFAVLFVYAGARLLFATPSTAGGAAGVAGIGLGFAIAAAALELLPPFRE</sequence>
<evidence type="ECO:0000313" key="4">
    <source>
        <dbReference type="Proteomes" id="UP000434101"/>
    </source>
</evidence>
<dbReference type="AlphaFoldDB" id="A0A6B0VUK6"/>
<dbReference type="EMBL" id="WUYX01000071">
    <property type="protein sequence ID" value="MXV64606.1"/>
    <property type="molecule type" value="Genomic_DNA"/>
</dbReference>
<evidence type="ECO:0000313" key="3">
    <source>
        <dbReference type="EMBL" id="MXV64606.1"/>
    </source>
</evidence>
<feature type="region of interest" description="Disordered" evidence="1">
    <location>
        <begin position="1"/>
        <end position="21"/>
    </location>
</feature>
<gene>
    <name evidence="3" type="ORF">GS429_21520</name>
</gene>
<dbReference type="RefSeq" id="WP_160068057.1">
    <property type="nucleotide sequence ID" value="NZ_WUYX01000071.1"/>
</dbReference>
<protein>
    <submittedName>
        <fullName evidence="3">Uncharacterized protein</fullName>
    </submittedName>
</protein>
<accession>A0A6B0VUK6</accession>